<organism evidence="1 2">
    <name type="scientific">Streptomyces hintoniae</name>
    <dbReference type="NCBI Taxonomy" id="3075521"/>
    <lineage>
        <taxon>Bacteria</taxon>
        <taxon>Bacillati</taxon>
        <taxon>Actinomycetota</taxon>
        <taxon>Actinomycetes</taxon>
        <taxon>Kitasatosporales</taxon>
        <taxon>Streptomycetaceae</taxon>
        <taxon>Streptomyces</taxon>
    </lineage>
</organism>
<dbReference type="Proteomes" id="UP001180489">
    <property type="component" value="Unassembled WGS sequence"/>
</dbReference>
<sequence length="129" mass="13012">ARLIAWLPAQLPGAGGMLVRENAAAGVRRTAAVAAPVLVTVALAGSLLGATATLNEAKATEVREQTAADFVVIPAGDAGFDEPTLKRLQAMSGAEVSASSSSAVYVLEDGMALIRSDARAVEPEPLAAT</sequence>
<evidence type="ECO:0000313" key="1">
    <source>
        <dbReference type="EMBL" id="MDT0478543.1"/>
    </source>
</evidence>
<protein>
    <submittedName>
        <fullName evidence="1">ABC transporter permease</fullName>
    </submittedName>
</protein>
<proteinExistence type="predicted"/>
<reference evidence="1" key="1">
    <citation type="submission" date="2024-05" db="EMBL/GenBank/DDBJ databases">
        <title>30 novel species of actinomycetes from the DSMZ collection.</title>
        <authorList>
            <person name="Nouioui I."/>
        </authorList>
    </citation>
    <scope>NUCLEOTIDE SEQUENCE</scope>
    <source>
        <strain evidence="1">DSM 41014</strain>
    </source>
</reference>
<dbReference type="EMBL" id="JAVRFF010000594">
    <property type="protein sequence ID" value="MDT0478543.1"/>
    <property type="molecule type" value="Genomic_DNA"/>
</dbReference>
<comment type="caution">
    <text evidence="1">The sequence shown here is derived from an EMBL/GenBank/DDBJ whole genome shotgun (WGS) entry which is preliminary data.</text>
</comment>
<name>A0ABU2UZJ2_9ACTN</name>
<feature type="non-terminal residue" evidence="1">
    <location>
        <position position="1"/>
    </location>
</feature>
<evidence type="ECO:0000313" key="2">
    <source>
        <dbReference type="Proteomes" id="UP001180489"/>
    </source>
</evidence>
<gene>
    <name evidence="1" type="ORF">RM863_41210</name>
</gene>
<feature type="non-terminal residue" evidence="1">
    <location>
        <position position="129"/>
    </location>
</feature>
<keyword evidence="2" id="KW-1185">Reference proteome</keyword>
<accession>A0ABU2UZJ2</accession>